<keyword evidence="3" id="KW-1185">Reference proteome</keyword>
<accession>A0A9N9Q7B4</accession>
<name>A0A9N9Q7B4_9HELO</name>
<dbReference type="AlphaFoldDB" id="A0A9N9Q7B4"/>
<gene>
    <name evidence="2" type="ORF">HYALB_00007291</name>
</gene>
<evidence type="ECO:0000313" key="3">
    <source>
        <dbReference type="Proteomes" id="UP000701801"/>
    </source>
</evidence>
<protein>
    <recommendedName>
        <fullName evidence="1">Microbial-type PARG catalytic domain-containing protein</fullName>
    </recommendedName>
</protein>
<dbReference type="Proteomes" id="UP000701801">
    <property type="component" value="Unassembled WGS sequence"/>
</dbReference>
<dbReference type="InterPro" id="IPR012664">
    <property type="entry name" value="CHP02452"/>
</dbReference>
<dbReference type="NCBIfam" id="TIGR02452">
    <property type="entry name" value="TIGR02452 family protein"/>
    <property type="match status" value="1"/>
</dbReference>
<proteinExistence type="predicted"/>
<dbReference type="InterPro" id="IPR043472">
    <property type="entry name" value="Macro_dom-like"/>
</dbReference>
<dbReference type="PIRSF" id="PIRSF014899">
    <property type="entry name" value="UCP014899"/>
    <property type="match status" value="1"/>
</dbReference>
<sequence>MSRNVRAQQAKNTVNNVIPQLLKTNPRARAGIENTGMINYSPVSENETEQRRVSSPIANLPKISVVQADTLKAAQAFLQNSPPNYRIAVLNMASPFQPGGFFIDGALAQEEALCSRSTLYAALTQAPTASTFYPTPPLSTIYSPDVLVFRDENGQDLAESDFFYTNVISAAAICQPQLVHGLQGLTYSEEDRKEMTLKVEGILEVARKKGITHLVLGAWGCGMYGNPPEEVAGIFKAVLLESKGASTKEECQLAEVVFAIFDKGENLRIFETAFRGA</sequence>
<dbReference type="Pfam" id="PF10021">
    <property type="entry name" value="PARG_cat_microb"/>
    <property type="match status" value="1"/>
</dbReference>
<reference evidence="2" key="1">
    <citation type="submission" date="2021-07" db="EMBL/GenBank/DDBJ databases">
        <authorList>
            <person name="Durling M."/>
        </authorList>
    </citation>
    <scope>NUCLEOTIDE SEQUENCE</scope>
</reference>
<organism evidence="2 3">
    <name type="scientific">Hymenoscyphus albidus</name>
    <dbReference type="NCBI Taxonomy" id="595503"/>
    <lineage>
        <taxon>Eukaryota</taxon>
        <taxon>Fungi</taxon>
        <taxon>Dikarya</taxon>
        <taxon>Ascomycota</taxon>
        <taxon>Pezizomycotina</taxon>
        <taxon>Leotiomycetes</taxon>
        <taxon>Helotiales</taxon>
        <taxon>Helotiaceae</taxon>
        <taxon>Hymenoscyphus</taxon>
    </lineage>
</organism>
<dbReference type="PANTHER" id="PTHR35596:SF1">
    <property type="entry name" value="MICROBIAL-TYPE PARG CATALYTIC DOMAIN-CONTAINING PROTEIN"/>
    <property type="match status" value="1"/>
</dbReference>
<dbReference type="Gene3D" id="3.40.220.10">
    <property type="entry name" value="Leucine Aminopeptidase, subunit E, domain 1"/>
    <property type="match status" value="1"/>
</dbReference>
<dbReference type="SUPFAM" id="SSF52949">
    <property type="entry name" value="Macro domain-like"/>
    <property type="match status" value="1"/>
</dbReference>
<dbReference type="InterPro" id="IPR019261">
    <property type="entry name" value="PARG_cat_microbial"/>
</dbReference>
<dbReference type="PANTHER" id="PTHR35596">
    <property type="entry name" value="DUF2263 DOMAIN-CONTAINING PROTEIN"/>
    <property type="match status" value="1"/>
</dbReference>
<evidence type="ECO:0000259" key="1">
    <source>
        <dbReference type="Pfam" id="PF10021"/>
    </source>
</evidence>
<dbReference type="OrthoDB" id="9985428at2759"/>
<feature type="domain" description="Microbial-type PARG catalytic" evidence="1">
    <location>
        <begin position="40"/>
        <end position="151"/>
    </location>
</feature>
<evidence type="ECO:0000313" key="2">
    <source>
        <dbReference type="EMBL" id="CAG8982575.1"/>
    </source>
</evidence>
<dbReference type="EMBL" id="CAJVRM010000651">
    <property type="protein sequence ID" value="CAG8982575.1"/>
    <property type="molecule type" value="Genomic_DNA"/>
</dbReference>
<comment type="caution">
    <text evidence="2">The sequence shown here is derived from an EMBL/GenBank/DDBJ whole genome shotgun (WGS) entry which is preliminary data.</text>
</comment>